<feature type="transmembrane region" description="Helical" evidence="1">
    <location>
        <begin position="43"/>
        <end position="67"/>
    </location>
</feature>
<keyword evidence="1" id="KW-0472">Membrane</keyword>
<dbReference type="Proteomes" id="UP000604046">
    <property type="component" value="Unassembled WGS sequence"/>
</dbReference>
<dbReference type="AlphaFoldDB" id="A0A812TJ36"/>
<keyword evidence="1" id="KW-1133">Transmembrane helix</keyword>
<evidence type="ECO:0000256" key="1">
    <source>
        <dbReference type="SAM" id="Phobius"/>
    </source>
</evidence>
<reference evidence="2" key="1">
    <citation type="submission" date="2021-02" db="EMBL/GenBank/DDBJ databases">
        <authorList>
            <person name="Dougan E. K."/>
            <person name="Rhodes N."/>
            <person name="Thang M."/>
            <person name="Chan C."/>
        </authorList>
    </citation>
    <scope>NUCLEOTIDE SEQUENCE</scope>
</reference>
<organism evidence="2 3">
    <name type="scientific">Symbiodinium natans</name>
    <dbReference type="NCBI Taxonomy" id="878477"/>
    <lineage>
        <taxon>Eukaryota</taxon>
        <taxon>Sar</taxon>
        <taxon>Alveolata</taxon>
        <taxon>Dinophyceae</taxon>
        <taxon>Suessiales</taxon>
        <taxon>Symbiodiniaceae</taxon>
        <taxon>Symbiodinium</taxon>
    </lineage>
</organism>
<dbReference type="EMBL" id="CAJNDS010002557">
    <property type="protein sequence ID" value="CAE7525089.1"/>
    <property type="molecule type" value="Genomic_DNA"/>
</dbReference>
<accession>A0A812TJ36</accession>
<comment type="caution">
    <text evidence="2">The sequence shown here is derived from an EMBL/GenBank/DDBJ whole genome shotgun (WGS) entry which is preliminary data.</text>
</comment>
<proteinExistence type="predicted"/>
<feature type="transmembrane region" description="Helical" evidence="1">
    <location>
        <begin position="123"/>
        <end position="143"/>
    </location>
</feature>
<evidence type="ECO:0008006" key="4">
    <source>
        <dbReference type="Google" id="ProtNLM"/>
    </source>
</evidence>
<feature type="transmembrane region" description="Helical" evidence="1">
    <location>
        <begin position="96"/>
        <end position="117"/>
    </location>
</feature>
<evidence type="ECO:0000313" key="3">
    <source>
        <dbReference type="Proteomes" id="UP000604046"/>
    </source>
</evidence>
<evidence type="ECO:0000313" key="2">
    <source>
        <dbReference type="EMBL" id="CAE7525089.1"/>
    </source>
</evidence>
<keyword evidence="3" id="KW-1185">Reference proteome</keyword>
<dbReference type="OrthoDB" id="446814at2759"/>
<dbReference type="PROSITE" id="PS51257">
    <property type="entry name" value="PROKAR_LIPOPROTEIN"/>
    <property type="match status" value="1"/>
</dbReference>
<name>A0A812TJ36_9DINO</name>
<keyword evidence="1" id="KW-0812">Transmembrane</keyword>
<gene>
    <name evidence="2" type="ORF">SNAT2548_LOCUS29393</name>
</gene>
<protein>
    <recommendedName>
        <fullName evidence="4">SNARE associated Golgi protein</fullName>
    </recommendedName>
</protein>
<sequence length="156" mass="16695">MRLGCQGFSWLSLWGTACRILGPQPLTYVPLIYVAVKASVPRAEVFTVCATGSYFAALAGYGAGFGLMRVECYQTALHKLSAAQPWLPDLMQRRGAVGVAMAALMPIPLAIATWTAGSFRVNFLHFLVAAGFRMPKILIFVLLSGGPPGPPPRANI</sequence>